<dbReference type="EMBL" id="DRZM01000021">
    <property type="protein sequence ID" value="HHP04232.1"/>
    <property type="molecule type" value="Genomic_DNA"/>
</dbReference>
<proteinExistence type="predicted"/>
<dbReference type="GO" id="GO:0003676">
    <property type="term" value="F:nucleic acid binding"/>
    <property type="evidence" value="ECO:0007669"/>
    <property type="project" value="InterPro"/>
</dbReference>
<dbReference type="InterPro" id="IPR011335">
    <property type="entry name" value="Restrct_endonuc-II-like"/>
</dbReference>
<accession>A0A7J3X538</accession>
<dbReference type="PANTHER" id="PTHR34314">
    <property type="entry name" value="CRENARCHAEAL PROTEIN, PUTATIVE-RELATED"/>
    <property type="match status" value="1"/>
</dbReference>
<gene>
    <name evidence="1" type="ORF">ENM88_00605</name>
</gene>
<dbReference type="InterPro" id="IPR003509">
    <property type="entry name" value="UPF0102_YraN-like"/>
</dbReference>
<dbReference type="InterPro" id="IPR011856">
    <property type="entry name" value="tRNA_endonuc-like_dom_sf"/>
</dbReference>
<dbReference type="PANTHER" id="PTHR34314:SF6">
    <property type="entry name" value="DUF3782 DOMAIN-CONTAINING PROTEIN"/>
    <property type="match status" value="1"/>
</dbReference>
<organism evidence="1">
    <name type="scientific">Thermofilum pendens</name>
    <dbReference type="NCBI Taxonomy" id="2269"/>
    <lineage>
        <taxon>Archaea</taxon>
        <taxon>Thermoproteota</taxon>
        <taxon>Thermoprotei</taxon>
        <taxon>Thermofilales</taxon>
        <taxon>Thermofilaceae</taxon>
        <taxon>Thermofilum</taxon>
    </lineage>
</organism>
<evidence type="ECO:0000313" key="1">
    <source>
        <dbReference type="EMBL" id="HHP04232.1"/>
    </source>
</evidence>
<reference evidence="1" key="1">
    <citation type="journal article" date="2020" name="mSystems">
        <title>Genome- and Community-Level Interaction Insights into Carbon Utilization and Element Cycling Functions of Hydrothermarchaeota in Hydrothermal Sediment.</title>
        <authorList>
            <person name="Zhou Z."/>
            <person name="Liu Y."/>
            <person name="Xu W."/>
            <person name="Pan J."/>
            <person name="Luo Z.H."/>
            <person name="Li M."/>
        </authorList>
    </citation>
    <scope>NUCLEOTIDE SEQUENCE [LARGE SCALE GENOMIC DNA]</scope>
    <source>
        <strain evidence="1">SpSt-1125</strain>
    </source>
</reference>
<dbReference type="Pfam" id="PF02021">
    <property type="entry name" value="UPF0102"/>
    <property type="match status" value="1"/>
</dbReference>
<name>A0A7J3X538_THEPE</name>
<dbReference type="SUPFAM" id="SSF52980">
    <property type="entry name" value="Restriction endonuclease-like"/>
    <property type="match status" value="1"/>
</dbReference>
<protein>
    <submittedName>
        <fullName evidence="1">Recombinase RecB</fullName>
    </submittedName>
</protein>
<dbReference type="Gene3D" id="3.40.1350.10">
    <property type="match status" value="1"/>
</dbReference>
<comment type="caution">
    <text evidence="1">The sequence shown here is derived from an EMBL/GenBank/DDBJ whole genome shotgun (WGS) entry which is preliminary data.</text>
</comment>
<sequence>MGVSRGFWTEQLALFVLESEGFEILGRREKIVRGSSEIAEVDLVARRQGELYAVEVKSGRVSVTDVRQAYTNAKLLGAKPLILARSFSDDAARALAEELGVQVILLPEYMHFVSPEELAELVEKALVSVLDRLLPAELPELGEEEARVLKALARGGTFSEAARLANMREDELGRAVERLREKGLLTLGRSPSELRLQAKVLLLLRSLLQGKPAT</sequence>
<dbReference type="AlphaFoldDB" id="A0A7J3X538"/>